<evidence type="ECO:0000256" key="1">
    <source>
        <dbReference type="ARBA" id="ARBA00023002"/>
    </source>
</evidence>
<comment type="caution">
    <text evidence="3">The sequence shown here is derived from an EMBL/GenBank/DDBJ whole genome shotgun (WGS) entry which is preliminary data.</text>
</comment>
<protein>
    <recommendedName>
        <fullName evidence="2">Aldehyde dehydrogenase domain-containing protein</fullName>
    </recommendedName>
</protein>
<dbReference type="InterPro" id="IPR015590">
    <property type="entry name" value="Aldehyde_DH_dom"/>
</dbReference>
<gene>
    <name evidence="3" type="ORF">H2204_011455</name>
</gene>
<reference evidence="3" key="1">
    <citation type="submission" date="2022-10" db="EMBL/GenBank/DDBJ databases">
        <title>Culturing micro-colonial fungi from biological soil crusts in the Mojave desert and describing Neophaeococcomyces mojavensis, and introducing the new genera and species Taxawa tesnikishii.</title>
        <authorList>
            <person name="Kurbessoian T."/>
            <person name="Stajich J.E."/>
        </authorList>
    </citation>
    <scope>NUCLEOTIDE SEQUENCE</scope>
    <source>
        <strain evidence="3">TK_35</strain>
    </source>
</reference>
<feature type="domain" description="Aldehyde dehydrogenase" evidence="2">
    <location>
        <begin position="27"/>
        <end position="473"/>
    </location>
</feature>
<dbReference type="Gene3D" id="3.40.605.10">
    <property type="entry name" value="Aldehyde Dehydrogenase, Chain A, domain 1"/>
    <property type="match status" value="1"/>
</dbReference>
<evidence type="ECO:0000259" key="2">
    <source>
        <dbReference type="Pfam" id="PF00171"/>
    </source>
</evidence>
<sequence>MYTHSSASGLVVPCVINGEPVTLPDAQNFPVVNGKTGDVVHFAQSATPEVAARAVEAASRAFKSWKKVSVLQRRDILHRAADILQQRAAEAKKRITTETSCDENWPAFDCKLAATAIRQNAATAMTLGGKIPPSDDGVSTSLVFREPVGVVTIIPPWNAIMIMACRGISAALAAGCTVVLKASEMSPWSHQLILEVFKEAGLPDGVLNQIQSSRKDAANVTEAVIGHPSLRKIEFVGSPVVGRIIGSIAARHLKPILMELGDQSPAIVLEDADMKLAAEKCVVGTVINHGQLCFGTERILVHEKAKDAFMKELVAAMKTTQSAGSAITSDAAQRTHTLIEQAIADGAEIIAGDNKLIGRSSLHPSVLGNINEKSKIRSEEIWGPSATFATFSSDKEAIEIANRTDYGLSASIFTRDYARALRIGRDLDFGQVQVNAFTLHVSSTAPVTGHKGSGWGSNGGGYGVEEFTFHKHICLCP</sequence>
<dbReference type="InterPro" id="IPR050740">
    <property type="entry name" value="Aldehyde_DH_Superfamily"/>
</dbReference>
<organism evidence="3 4">
    <name type="scientific">Knufia peltigerae</name>
    <dbReference type="NCBI Taxonomy" id="1002370"/>
    <lineage>
        <taxon>Eukaryota</taxon>
        <taxon>Fungi</taxon>
        <taxon>Dikarya</taxon>
        <taxon>Ascomycota</taxon>
        <taxon>Pezizomycotina</taxon>
        <taxon>Eurotiomycetes</taxon>
        <taxon>Chaetothyriomycetidae</taxon>
        <taxon>Chaetothyriales</taxon>
        <taxon>Trichomeriaceae</taxon>
        <taxon>Knufia</taxon>
    </lineage>
</organism>
<dbReference type="AlphaFoldDB" id="A0AA38XUL0"/>
<evidence type="ECO:0000313" key="4">
    <source>
        <dbReference type="Proteomes" id="UP001172681"/>
    </source>
</evidence>
<dbReference type="EMBL" id="JAPDRN010000105">
    <property type="protein sequence ID" value="KAJ9622846.1"/>
    <property type="molecule type" value="Genomic_DNA"/>
</dbReference>
<dbReference type="GO" id="GO:0004777">
    <property type="term" value="F:succinate-semialdehyde dehydrogenase (NAD+) activity"/>
    <property type="evidence" value="ECO:0007669"/>
    <property type="project" value="TreeGrafter"/>
</dbReference>
<dbReference type="GO" id="GO:0009450">
    <property type="term" value="P:gamma-aminobutyric acid catabolic process"/>
    <property type="evidence" value="ECO:0007669"/>
    <property type="project" value="TreeGrafter"/>
</dbReference>
<dbReference type="InterPro" id="IPR016161">
    <property type="entry name" value="Ald_DH/histidinol_DH"/>
</dbReference>
<keyword evidence="1" id="KW-0560">Oxidoreductase</keyword>
<dbReference type="SUPFAM" id="SSF53720">
    <property type="entry name" value="ALDH-like"/>
    <property type="match status" value="1"/>
</dbReference>
<accession>A0AA38XUL0</accession>
<dbReference type="InterPro" id="IPR016163">
    <property type="entry name" value="Ald_DH_C"/>
</dbReference>
<keyword evidence="4" id="KW-1185">Reference proteome</keyword>
<evidence type="ECO:0000313" key="3">
    <source>
        <dbReference type="EMBL" id="KAJ9622846.1"/>
    </source>
</evidence>
<name>A0AA38XUL0_9EURO</name>
<dbReference type="Proteomes" id="UP001172681">
    <property type="component" value="Unassembled WGS sequence"/>
</dbReference>
<dbReference type="Pfam" id="PF00171">
    <property type="entry name" value="Aldedh"/>
    <property type="match status" value="1"/>
</dbReference>
<dbReference type="Gene3D" id="3.40.309.10">
    <property type="entry name" value="Aldehyde Dehydrogenase, Chain A, domain 2"/>
    <property type="match status" value="1"/>
</dbReference>
<dbReference type="FunFam" id="3.40.605.10:FF:000063">
    <property type="entry name" value="Succinate-semialdehyde dehydrogenase, mitochondrial"/>
    <property type="match status" value="1"/>
</dbReference>
<dbReference type="InterPro" id="IPR016162">
    <property type="entry name" value="Ald_DH_N"/>
</dbReference>
<dbReference type="PANTHER" id="PTHR43353:SF6">
    <property type="entry name" value="CYTOPLASMIC ALDEHYDE DEHYDROGENASE (EUROFUNG)"/>
    <property type="match status" value="1"/>
</dbReference>
<proteinExistence type="predicted"/>
<dbReference type="PANTHER" id="PTHR43353">
    <property type="entry name" value="SUCCINATE-SEMIALDEHYDE DEHYDROGENASE, MITOCHONDRIAL"/>
    <property type="match status" value="1"/>
</dbReference>